<dbReference type="SUPFAM" id="SSF51735">
    <property type="entry name" value="NAD(P)-binding Rossmann-fold domains"/>
    <property type="match status" value="1"/>
</dbReference>
<dbReference type="InterPro" id="IPR051783">
    <property type="entry name" value="NAD(P)-dependent_oxidoreduct"/>
</dbReference>
<accession>A0A4Y6RHN7</accession>
<evidence type="ECO:0000259" key="1">
    <source>
        <dbReference type="Pfam" id="PF01370"/>
    </source>
</evidence>
<feature type="domain" description="NAD-dependent epimerase/dehydratase" evidence="1">
    <location>
        <begin position="7"/>
        <end position="223"/>
    </location>
</feature>
<dbReference type="GO" id="GO:0004029">
    <property type="term" value="F:aldehyde dehydrogenase (NAD+) activity"/>
    <property type="evidence" value="ECO:0007669"/>
    <property type="project" value="TreeGrafter"/>
</dbReference>
<gene>
    <name evidence="2" type="ORF">FJQ89_16180</name>
</gene>
<dbReference type="InterPro" id="IPR036291">
    <property type="entry name" value="NAD(P)-bd_dom_sf"/>
</dbReference>
<dbReference type="PANTHER" id="PTHR48079:SF6">
    <property type="entry name" value="NAD(P)-BINDING DOMAIN-CONTAINING PROTEIN-RELATED"/>
    <property type="match status" value="1"/>
</dbReference>
<evidence type="ECO:0000313" key="3">
    <source>
        <dbReference type="Proteomes" id="UP000316665"/>
    </source>
</evidence>
<name>A0A4Y6RHN7_9BURK</name>
<dbReference type="KEGG" id="jas:FJQ89_16180"/>
<sequence>MPMKISITSVSGFIGKFLLEELILLNHDISILTRKELPAKHGICNIKGDLLHEGIALDVFVDGSDVVFHCAGEIKDERLMQQLHVNGTQNLLNAVHASIKKYGKPVHWVQLSSVGAYGLDGEGAQSGRTITESSAEQPKGIYEVSKTASDQLVHEFALIEPLFSFTIIRPTIVIGTTMPNQSFHAMARMIKRGIFFRIGRQEAMGNYVHVQDVVRALVKCAYDTRALGKVFIVANDCPLGEVVDALAHAMQVAPPKLVLPERILRLLVKLTPPWLKLPLTTARINALTRRTHYSSDLIGKTLGFFPLEPITASIPRLIADSSARLA</sequence>
<dbReference type="PANTHER" id="PTHR48079">
    <property type="entry name" value="PROTEIN YEEZ"/>
    <property type="match status" value="1"/>
</dbReference>
<keyword evidence="3" id="KW-1185">Reference proteome</keyword>
<dbReference type="Pfam" id="PF01370">
    <property type="entry name" value="Epimerase"/>
    <property type="match status" value="1"/>
</dbReference>
<dbReference type="EMBL" id="CP041185">
    <property type="protein sequence ID" value="QDG71785.1"/>
    <property type="molecule type" value="Genomic_DNA"/>
</dbReference>
<dbReference type="AlphaFoldDB" id="A0A4Y6RHN7"/>
<protein>
    <submittedName>
        <fullName evidence="2">NAD-dependent epimerase/dehydratase family protein</fullName>
    </submittedName>
</protein>
<organism evidence="2 3">
    <name type="scientific">Janthinobacterium tructae</name>
    <dbReference type="NCBI Taxonomy" id="2590869"/>
    <lineage>
        <taxon>Bacteria</taxon>
        <taxon>Pseudomonadati</taxon>
        <taxon>Pseudomonadota</taxon>
        <taxon>Betaproteobacteria</taxon>
        <taxon>Burkholderiales</taxon>
        <taxon>Oxalobacteraceae</taxon>
        <taxon>Janthinobacterium</taxon>
    </lineage>
</organism>
<reference evidence="2 3" key="1">
    <citation type="submission" date="2019-06" db="EMBL/GenBank/DDBJ databases">
        <title>Complete genome sequence of Janthinobacterium sp. SNU WT3 isolated from diseased rainbow trout.</title>
        <authorList>
            <person name="Oh W.T."/>
            <person name="Park S.C."/>
        </authorList>
    </citation>
    <scope>NUCLEOTIDE SEQUENCE [LARGE SCALE GENOMIC DNA]</scope>
    <source>
        <strain evidence="2 3">SNU WT3</strain>
    </source>
</reference>
<dbReference type="Proteomes" id="UP000316665">
    <property type="component" value="Chromosome"/>
</dbReference>
<dbReference type="Gene3D" id="3.40.50.720">
    <property type="entry name" value="NAD(P)-binding Rossmann-like Domain"/>
    <property type="match status" value="1"/>
</dbReference>
<dbReference type="OrthoDB" id="9801056at2"/>
<evidence type="ECO:0000313" key="2">
    <source>
        <dbReference type="EMBL" id="QDG71785.1"/>
    </source>
</evidence>
<dbReference type="InterPro" id="IPR001509">
    <property type="entry name" value="Epimerase_deHydtase"/>
</dbReference>
<dbReference type="GO" id="GO:0005737">
    <property type="term" value="C:cytoplasm"/>
    <property type="evidence" value="ECO:0007669"/>
    <property type="project" value="TreeGrafter"/>
</dbReference>
<proteinExistence type="predicted"/>